<gene>
    <name evidence="1" type="ORF">DPX16_8916</name>
</gene>
<organism evidence="1 2">
    <name type="scientific">Anabarilius grahami</name>
    <name type="common">Kanglang fish</name>
    <name type="synonym">Barilius grahami</name>
    <dbReference type="NCBI Taxonomy" id="495550"/>
    <lineage>
        <taxon>Eukaryota</taxon>
        <taxon>Metazoa</taxon>
        <taxon>Chordata</taxon>
        <taxon>Craniata</taxon>
        <taxon>Vertebrata</taxon>
        <taxon>Euteleostomi</taxon>
        <taxon>Actinopterygii</taxon>
        <taxon>Neopterygii</taxon>
        <taxon>Teleostei</taxon>
        <taxon>Ostariophysi</taxon>
        <taxon>Cypriniformes</taxon>
        <taxon>Xenocyprididae</taxon>
        <taxon>Xenocypridinae</taxon>
        <taxon>Xenocypridinae incertae sedis</taxon>
        <taxon>Anabarilius</taxon>
    </lineage>
</organism>
<evidence type="ECO:0000313" key="1">
    <source>
        <dbReference type="EMBL" id="ROL55285.1"/>
    </source>
</evidence>
<dbReference type="EMBL" id="RJVU01001236">
    <property type="protein sequence ID" value="ROL55285.1"/>
    <property type="molecule type" value="Genomic_DNA"/>
</dbReference>
<dbReference type="Proteomes" id="UP000281406">
    <property type="component" value="Unassembled WGS sequence"/>
</dbReference>
<dbReference type="AlphaFoldDB" id="A0A3N0ZA25"/>
<evidence type="ECO:0000313" key="2">
    <source>
        <dbReference type="Proteomes" id="UP000281406"/>
    </source>
</evidence>
<comment type="caution">
    <text evidence="1">The sequence shown here is derived from an EMBL/GenBank/DDBJ whole genome shotgun (WGS) entry which is preliminary data.</text>
</comment>
<name>A0A3N0ZA25_ANAGA</name>
<accession>A0A3N0ZA25</accession>
<proteinExistence type="predicted"/>
<protein>
    <submittedName>
        <fullName evidence="1">Uncharacterized protein</fullName>
    </submittedName>
</protein>
<sequence>MNTESCSNIAWATTQYSYPYLREPRLLRALVLNECGLRGGAGKRRAQRFGILKPTPVKICYFREISSVYSPDKSRGGVSFSEMHRKLASHRIAGYQQGMQPNQLAAECSNQLLAECWSVSSIPDVDN</sequence>
<keyword evidence="2" id="KW-1185">Reference proteome</keyword>
<reference evidence="1 2" key="1">
    <citation type="submission" date="2018-10" db="EMBL/GenBank/DDBJ databases">
        <title>Genome assembly for a Yunnan-Guizhou Plateau 3E fish, Anabarilius grahami (Regan), and its evolutionary and genetic applications.</title>
        <authorList>
            <person name="Jiang W."/>
        </authorList>
    </citation>
    <scope>NUCLEOTIDE SEQUENCE [LARGE SCALE GENOMIC DNA]</scope>
    <source>
        <strain evidence="1">AG-KIZ</strain>
        <tissue evidence="1">Muscle</tissue>
    </source>
</reference>